<gene>
    <name evidence="1" type="ORF">RSO01_89640</name>
</gene>
<accession>A0A512NS57</accession>
<proteinExistence type="predicted"/>
<evidence type="ECO:0000313" key="1">
    <source>
        <dbReference type="EMBL" id="GEP61798.1"/>
    </source>
</evidence>
<keyword evidence="2" id="KW-1185">Reference proteome</keyword>
<evidence type="ECO:0000313" key="2">
    <source>
        <dbReference type="Proteomes" id="UP000321058"/>
    </source>
</evidence>
<reference evidence="1 2" key="1">
    <citation type="submission" date="2019-07" db="EMBL/GenBank/DDBJ databases">
        <title>Whole genome shotgun sequence of Reyranella soli NBRC 108950.</title>
        <authorList>
            <person name="Hosoyama A."/>
            <person name="Uohara A."/>
            <person name="Ohji S."/>
            <person name="Ichikawa N."/>
        </authorList>
    </citation>
    <scope>NUCLEOTIDE SEQUENCE [LARGE SCALE GENOMIC DNA]</scope>
    <source>
        <strain evidence="1 2">NBRC 108950</strain>
    </source>
</reference>
<protein>
    <submittedName>
        <fullName evidence="1">Uncharacterized protein</fullName>
    </submittedName>
</protein>
<organism evidence="1 2">
    <name type="scientific">Reyranella soli</name>
    <dbReference type="NCBI Taxonomy" id="1230389"/>
    <lineage>
        <taxon>Bacteria</taxon>
        <taxon>Pseudomonadati</taxon>
        <taxon>Pseudomonadota</taxon>
        <taxon>Alphaproteobacteria</taxon>
        <taxon>Hyphomicrobiales</taxon>
        <taxon>Reyranellaceae</taxon>
        <taxon>Reyranella</taxon>
    </lineage>
</organism>
<sequence>MTNGELVAKIPAGATHRSPIAADGNVNMRYDSGHRRIGWVTIAGNVKSRELTLTSSAFPGCLYALAETAPSDPISAFSAELALTRAAEGRLEGTMRYPGGSAIIRLTRQ</sequence>
<dbReference type="EMBL" id="BKAJ01000257">
    <property type="protein sequence ID" value="GEP61798.1"/>
    <property type="molecule type" value="Genomic_DNA"/>
</dbReference>
<name>A0A512NS57_9HYPH</name>
<comment type="caution">
    <text evidence="1">The sequence shown here is derived from an EMBL/GenBank/DDBJ whole genome shotgun (WGS) entry which is preliminary data.</text>
</comment>
<dbReference type="Proteomes" id="UP000321058">
    <property type="component" value="Unassembled WGS sequence"/>
</dbReference>
<dbReference type="AlphaFoldDB" id="A0A512NS57"/>